<dbReference type="Pfam" id="PF00271">
    <property type="entry name" value="Helicase_C"/>
    <property type="match status" value="1"/>
</dbReference>
<dbReference type="GO" id="GO:0016787">
    <property type="term" value="F:hydrolase activity"/>
    <property type="evidence" value="ECO:0007669"/>
    <property type="project" value="UniProtKB-KW"/>
</dbReference>
<reference evidence="7 8" key="1">
    <citation type="submission" date="2020-04" db="EMBL/GenBank/DDBJ databases">
        <title>Rhodospirillaceae bacterium KN72 isolated from deep sea.</title>
        <authorList>
            <person name="Zhang D.-C."/>
        </authorList>
    </citation>
    <scope>NUCLEOTIDE SEQUENCE [LARGE SCALE GENOMIC DNA]</scope>
    <source>
        <strain evidence="7 8">KN72</strain>
    </source>
</reference>
<keyword evidence="2" id="KW-0378">Hydrolase</keyword>
<dbReference type="GO" id="GO:0005524">
    <property type="term" value="F:ATP binding"/>
    <property type="evidence" value="ECO:0007669"/>
    <property type="project" value="UniProtKB-KW"/>
</dbReference>
<dbReference type="PANTHER" id="PTHR12131">
    <property type="entry name" value="ATP-DEPENDENT RNA AND DNA HELICASE"/>
    <property type="match status" value="1"/>
</dbReference>
<evidence type="ECO:0000256" key="2">
    <source>
        <dbReference type="ARBA" id="ARBA00022801"/>
    </source>
</evidence>
<keyword evidence="4" id="KW-0067">ATP-binding</keyword>
<dbReference type="SUPFAM" id="SSF52540">
    <property type="entry name" value="P-loop containing nucleoside triphosphate hydrolases"/>
    <property type="match status" value="2"/>
</dbReference>
<protein>
    <recommendedName>
        <fullName evidence="6">Helicase C-terminal domain-containing protein</fullName>
    </recommendedName>
</protein>
<dbReference type="PANTHER" id="PTHR12131:SF1">
    <property type="entry name" value="ATP-DEPENDENT RNA HELICASE SUPV3L1, MITOCHONDRIAL-RELATED"/>
    <property type="match status" value="1"/>
</dbReference>
<dbReference type="InterPro" id="IPR027417">
    <property type="entry name" value="P-loop_NTPase"/>
</dbReference>
<dbReference type="Proteomes" id="UP000539372">
    <property type="component" value="Unassembled WGS sequence"/>
</dbReference>
<comment type="caution">
    <text evidence="7">The sequence shown here is derived from an EMBL/GenBank/DDBJ whole genome shotgun (WGS) entry which is preliminary data.</text>
</comment>
<dbReference type="PROSITE" id="PS51194">
    <property type="entry name" value="HELICASE_CTER"/>
    <property type="match status" value="1"/>
</dbReference>
<evidence type="ECO:0000259" key="6">
    <source>
        <dbReference type="PROSITE" id="PS51194"/>
    </source>
</evidence>
<organism evidence="7 8">
    <name type="scientific">Pacificispira spongiicola</name>
    <dbReference type="NCBI Taxonomy" id="2729598"/>
    <lineage>
        <taxon>Bacteria</taxon>
        <taxon>Pseudomonadati</taxon>
        <taxon>Pseudomonadota</taxon>
        <taxon>Alphaproteobacteria</taxon>
        <taxon>Rhodospirillales</taxon>
        <taxon>Rhodospirillaceae</taxon>
        <taxon>Pacificispira</taxon>
    </lineage>
</organism>
<dbReference type="InterPro" id="IPR001650">
    <property type="entry name" value="Helicase_C-like"/>
</dbReference>
<dbReference type="SMART" id="SM00490">
    <property type="entry name" value="HELICc"/>
    <property type="match status" value="1"/>
</dbReference>
<feature type="region of interest" description="Disordered" evidence="5">
    <location>
        <begin position="803"/>
        <end position="868"/>
    </location>
</feature>
<gene>
    <name evidence="7" type="ORF">HH303_12725</name>
</gene>
<evidence type="ECO:0000256" key="4">
    <source>
        <dbReference type="ARBA" id="ARBA00022840"/>
    </source>
</evidence>
<keyword evidence="3" id="KW-0347">Helicase</keyword>
<evidence type="ECO:0000256" key="5">
    <source>
        <dbReference type="SAM" id="MobiDB-lite"/>
    </source>
</evidence>
<sequence>MTFSRSVGSARSGDYAPVRAVLGPTNTGKTYLAVERMLGHATGMIGFPLRLLARENYDRIAERVGRNAVALITGEEKIIPPNPRFLVCTVEAMPLDRRVDFLAVDEIQLCGDPERGHVFTDRLLHARGRQETMFLGSDSMTDMIRLLVPDATVETRPRLSTLSWAGSKKLNRLKRRSAVVAFSVDQVYELAEALRQQRGGTAVVLGALSPRTRNAQVDLYQSGEVDYLVATDAIGMGLNMDVDHVAFAQLRKFDGARRRPLTAPEIGQIAGRAGRHMNDGTFGVTNNVPPPDEDIIRRVEEHDYPALRQIFWRNRSLDFGSPKRLYGSLNRPPPREELVRAREAEDQSVLGALIRDETILDRATSRDRVQLLWDCCQIPDFRKVMPDHHATLVAQIFTHLVDGNGIGGGGRLPRDWVEGQVERLDRVDGDIDMLTVRLAHIRTWTYITHRADWVDDSAGWQARARQIEDSLSDALHQRLTDRFVDRRAAVLVRSKGAGAGMLSAVTSKGEVIVEGHVVGHLEGLAFQPHEAADRREARALLAAAHRALAEEAPRRIKALEEADDQAFGMTPEGRVTWQGRAIARLDKGDTPLAPRAVLLAHAIPDSSLADRARQRIQTFLDRFFLRRLKPILAPEIDAAALDSAARGLMFQLREGMGCLNRKDATGNLKALGDDARAALTRIGVRFGRDWIYLASQLDPKSVRARAFLWAAWTGNPVPEIPNKTAFSLPASRMPEEAWPLLGYTKAGALAIRIDRWERLTARIRQMKRGETLTADPAFCEELGIPPDSPDLSSVLRGLGLKKTEDQKASETPQDGPVVYAFATRNRGAKKSGKAQTARKNAPPRTKPNPDSPFAVLQGLMPSAKAGKR</sequence>
<dbReference type="AlphaFoldDB" id="A0A7Y0HF28"/>
<keyword evidence="1" id="KW-0547">Nucleotide-binding</keyword>
<proteinExistence type="predicted"/>
<dbReference type="GO" id="GO:0004386">
    <property type="term" value="F:helicase activity"/>
    <property type="evidence" value="ECO:0007669"/>
    <property type="project" value="UniProtKB-KW"/>
</dbReference>
<dbReference type="Gene3D" id="3.40.50.300">
    <property type="entry name" value="P-loop containing nucleotide triphosphate hydrolases"/>
    <property type="match status" value="2"/>
</dbReference>
<keyword evidence="8" id="KW-1185">Reference proteome</keyword>
<dbReference type="EMBL" id="JABBNT010000003">
    <property type="protein sequence ID" value="NMM45350.1"/>
    <property type="molecule type" value="Genomic_DNA"/>
</dbReference>
<name>A0A7Y0HF28_9PROT</name>
<feature type="domain" description="Helicase C-terminal" evidence="6">
    <location>
        <begin position="165"/>
        <end position="318"/>
    </location>
</feature>
<evidence type="ECO:0000256" key="3">
    <source>
        <dbReference type="ARBA" id="ARBA00022806"/>
    </source>
</evidence>
<evidence type="ECO:0000256" key="1">
    <source>
        <dbReference type="ARBA" id="ARBA00022741"/>
    </source>
</evidence>
<evidence type="ECO:0000313" key="7">
    <source>
        <dbReference type="EMBL" id="NMM45350.1"/>
    </source>
</evidence>
<evidence type="ECO:0000313" key="8">
    <source>
        <dbReference type="Proteomes" id="UP000539372"/>
    </source>
</evidence>
<dbReference type="Pfam" id="PF22527">
    <property type="entry name" value="DEXQc_Suv3"/>
    <property type="match status" value="1"/>
</dbReference>
<accession>A0A7Y0HF28</accession>
<dbReference type="InterPro" id="IPR055206">
    <property type="entry name" value="DEXQc_SUV3"/>
</dbReference>
<dbReference type="InterPro" id="IPR050699">
    <property type="entry name" value="RNA-DNA_Helicase"/>
</dbReference>
<dbReference type="RefSeq" id="WP_169625696.1">
    <property type="nucleotide sequence ID" value="NZ_JABBNT010000003.1"/>
</dbReference>